<dbReference type="Proteomes" id="UP001642409">
    <property type="component" value="Unassembled WGS sequence"/>
</dbReference>
<reference evidence="2" key="1">
    <citation type="submission" date="2023-06" db="EMBL/GenBank/DDBJ databases">
        <authorList>
            <person name="Kurt Z."/>
        </authorList>
    </citation>
    <scope>NUCLEOTIDE SEQUENCE</scope>
</reference>
<evidence type="ECO:0000256" key="1">
    <source>
        <dbReference type="SAM" id="Phobius"/>
    </source>
</evidence>
<reference evidence="3 4" key="2">
    <citation type="submission" date="2024-07" db="EMBL/GenBank/DDBJ databases">
        <authorList>
            <person name="Akdeniz Z."/>
        </authorList>
    </citation>
    <scope>NUCLEOTIDE SEQUENCE [LARGE SCALE GENOMIC DNA]</scope>
</reference>
<organism evidence="2">
    <name type="scientific">Hexamita inflata</name>
    <dbReference type="NCBI Taxonomy" id="28002"/>
    <lineage>
        <taxon>Eukaryota</taxon>
        <taxon>Metamonada</taxon>
        <taxon>Diplomonadida</taxon>
        <taxon>Hexamitidae</taxon>
        <taxon>Hexamitinae</taxon>
        <taxon>Hexamita</taxon>
    </lineage>
</organism>
<keyword evidence="1" id="KW-0472">Membrane</keyword>
<evidence type="ECO:0000313" key="3">
    <source>
        <dbReference type="EMBL" id="CAL6018574.1"/>
    </source>
</evidence>
<proteinExistence type="predicted"/>
<comment type="caution">
    <text evidence="2">The sequence shown here is derived from an EMBL/GenBank/DDBJ whole genome shotgun (WGS) entry which is preliminary data.</text>
</comment>
<feature type="transmembrane region" description="Helical" evidence="1">
    <location>
        <begin position="47"/>
        <end position="65"/>
    </location>
</feature>
<evidence type="ECO:0000313" key="4">
    <source>
        <dbReference type="Proteomes" id="UP001642409"/>
    </source>
</evidence>
<keyword evidence="1" id="KW-1133">Transmembrane helix</keyword>
<dbReference type="AlphaFoldDB" id="A0AA86TRK6"/>
<dbReference type="EMBL" id="CATOUU010000347">
    <property type="protein sequence ID" value="CAI9925690.1"/>
    <property type="molecule type" value="Genomic_DNA"/>
</dbReference>
<evidence type="ECO:0000313" key="2">
    <source>
        <dbReference type="EMBL" id="CAI9925690.1"/>
    </source>
</evidence>
<accession>A0AA86TRK6</accession>
<keyword evidence="4" id="KW-1185">Reference proteome</keyword>
<gene>
    <name evidence="2" type="ORF">HINF_LOCUS13335</name>
    <name evidence="3" type="ORF">HINF_LOCUS26531</name>
</gene>
<sequence>MIKLYKLYIKFEKRAEDKVRGRAKRRYSPSWRQKQVARQAAAHRDMLLFLSYIDYICVVNISALFHCINIHSGCVQWCKKNLAHKMLATKFSKHHRQHYIMK</sequence>
<name>A0AA86TRK6_9EUKA</name>
<protein>
    <submittedName>
        <fullName evidence="3">Hypothetical_protein</fullName>
    </submittedName>
</protein>
<dbReference type="EMBL" id="CAXDID020000081">
    <property type="protein sequence ID" value="CAL6018574.1"/>
    <property type="molecule type" value="Genomic_DNA"/>
</dbReference>
<keyword evidence="1" id="KW-0812">Transmembrane</keyword>